<dbReference type="RefSeq" id="WP_183387786.1">
    <property type="nucleotide sequence ID" value="NZ_JACHXM010000009.1"/>
</dbReference>
<dbReference type="EMBL" id="JACHXM010000009">
    <property type="protein sequence ID" value="MBB3141410.1"/>
    <property type="molecule type" value="Genomic_DNA"/>
</dbReference>
<keyword evidence="2" id="KW-0732">Signal</keyword>
<feature type="chain" id="PRO_5030724582" description="DUF4148 domain-containing protein" evidence="2">
    <location>
        <begin position="22"/>
        <end position="96"/>
    </location>
</feature>
<keyword evidence="4" id="KW-1185">Reference proteome</keyword>
<evidence type="ECO:0000256" key="1">
    <source>
        <dbReference type="SAM" id="MobiDB-lite"/>
    </source>
</evidence>
<gene>
    <name evidence="3" type="ORF">FHR96_002289</name>
</gene>
<dbReference type="AlphaFoldDB" id="A0A7W5G5S4"/>
<protein>
    <recommendedName>
        <fullName evidence="5">DUF4148 domain-containing protein</fullName>
    </recommendedName>
</protein>
<evidence type="ECO:0000313" key="4">
    <source>
        <dbReference type="Proteomes" id="UP000525987"/>
    </source>
</evidence>
<feature type="compositionally biased region" description="Polar residues" evidence="1">
    <location>
        <begin position="32"/>
        <end position="52"/>
    </location>
</feature>
<proteinExistence type="predicted"/>
<sequence length="96" mass="9991">MKLKLITASLLLAALPLAAQADPATERALQLHQESLSTAPVSQDTATDSASRQAPADWGGSEAMAQARLRLNAQPQATQIVASDDAIDLARQATQG</sequence>
<reference evidence="3 4" key="1">
    <citation type="submission" date="2020-08" db="EMBL/GenBank/DDBJ databases">
        <title>Genomic Encyclopedia of Type Strains, Phase III (KMG-III): the genomes of soil and plant-associated and newly described type strains.</title>
        <authorList>
            <person name="Whitman W."/>
        </authorList>
    </citation>
    <scope>NUCLEOTIDE SEQUENCE [LARGE SCALE GENOMIC DNA]</scope>
    <source>
        <strain evidence="3 4">CECT 5995</strain>
    </source>
</reference>
<dbReference type="Proteomes" id="UP000525987">
    <property type="component" value="Unassembled WGS sequence"/>
</dbReference>
<evidence type="ECO:0000256" key="2">
    <source>
        <dbReference type="SAM" id="SignalP"/>
    </source>
</evidence>
<accession>A0A7W5G5S4</accession>
<comment type="caution">
    <text evidence="3">The sequence shown here is derived from an EMBL/GenBank/DDBJ whole genome shotgun (WGS) entry which is preliminary data.</text>
</comment>
<evidence type="ECO:0008006" key="5">
    <source>
        <dbReference type="Google" id="ProtNLM"/>
    </source>
</evidence>
<feature type="signal peptide" evidence="2">
    <location>
        <begin position="1"/>
        <end position="21"/>
    </location>
</feature>
<name>A0A7W5G5S4_9GAMM</name>
<feature type="region of interest" description="Disordered" evidence="1">
    <location>
        <begin position="32"/>
        <end position="57"/>
    </location>
</feature>
<organism evidence="3 4">
    <name type="scientific">Halomonas organivorans</name>
    <dbReference type="NCBI Taxonomy" id="257772"/>
    <lineage>
        <taxon>Bacteria</taxon>
        <taxon>Pseudomonadati</taxon>
        <taxon>Pseudomonadota</taxon>
        <taxon>Gammaproteobacteria</taxon>
        <taxon>Oceanospirillales</taxon>
        <taxon>Halomonadaceae</taxon>
        <taxon>Halomonas</taxon>
    </lineage>
</organism>
<evidence type="ECO:0000313" key="3">
    <source>
        <dbReference type="EMBL" id="MBB3141410.1"/>
    </source>
</evidence>